<reference evidence="2" key="1">
    <citation type="journal article" date="2010" name="Science">
        <title>Plasticity of animal genome architecture unmasked by rapid evolution of a pelagic tunicate.</title>
        <authorList>
            <person name="Denoeud F."/>
            <person name="Henriet S."/>
            <person name="Mungpakdee S."/>
            <person name="Aury J.M."/>
            <person name="Da Silva C."/>
            <person name="Brinkmann H."/>
            <person name="Mikhaleva J."/>
            <person name="Olsen L.C."/>
            <person name="Jubin C."/>
            <person name="Canestro C."/>
            <person name="Bouquet J.M."/>
            <person name="Danks G."/>
            <person name="Poulain J."/>
            <person name="Campsteijn C."/>
            <person name="Adamski M."/>
            <person name="Cross I."/>
            <person name="Yadetie F."/>
            <person name="Muffato M."/>
            <person name="Louis A."/>
            <person name="Butcher S."/>
            <person name="Tsagkogeorga G."/>
            <person name="Konrad A."/>
            <person name="Singh S."/>
            <person name="Jensen M.F."/>
            <person name="Cong E.H."/>
            <person name="Eikeseth-Otteraa H."/>
            <person name="Noel B."/>
            <person name="Anthouard V."/>
            <person name="Porcel B.M."/>
            <person name="Kachouri-Lafond R."/>
            <person name="Nishino A."/>
            <person name="Ugolini M."/>
            <person name="Chourrout P."/>
            <person name="Nishida H."/>
            <person name="Aasland R."/>
            <person name="Huzurbazar S."/>
            <person name="Westhof E."/>
            <person name="Delsuc F."/>
            <person name="Lehrach H."/>
            <person name="Reinhardt R."/>
            <person name="Weissenbach J."/>
            <person name="Roy S.W."/>
            <person name="Artiguenave F."/>
            <person name="Postlethwait J.H."/>
            <person name="Manak J.R."/>
            <person name="Thompson E.M."/>
            <person name="Jaillon O."/>
            <person name="Du Pasquier L."/>
            <person name="Boudinot P."/>
            <person name="Liberles D.A."/>
            <person name="Volff J.N."/>
            <person name="Philippe H."/>
            <person name="Lenhard B."/>
            <person name="Roest Crollius H."/>
            <person name="Wincker P."/>
            <person name="Chourrout D."/>
        </authorList>
    </citation>
    <scope>NUCLEOTIDE SEQUENCE [LARGE SCALE GENOMIC DNA]</scope>
</reference>
<evidence type="ECO:0000313" key="2">
    <source>
        <dbReference type="EMBL" id="CBY12043.1"/>
    </source>
</evidence>
<dbReference type="InterPro" id="IPR036444">
    <property type="entry name" value="PLipase_A2_dom_sf"/>
</dbReference>
<dbReference type="EMBL" id="FN653105">
    <property type="protein sequence ID" value="CBY12043.1"/>
    <property type="molecule type" value="Genomic_DNA"/>
</dbReference>
<dbReference type="InParanoid" id="E4XQF7"/>
<proteinExistence type="predicted"/>
<dbReference type="Pfam" id="PF00068">
    <property type="entry name" value="Phospholip_A2_1"/>
    <property type="match status" value="1"/>
</dbReference>
<evidence type="ECO:0000313" key="3">
    <source>
        <dbReference type="Proteomes" id="UP000001307"/>
    </source>
</evidence>
<name>E4XQF7_OIKDI</name>
<feature type="domain" description="Phospholipase A2-like central" evidence="1">
    <location>
        <begin position="51"/>
        <end position="137"/>
    </location>
</feature>
<dbReference type="GO" id="GO:0006644">
    <property type="term" value="P:phospholipid metabolic process"/>
    <property type="evidence" value="ECO:0007669"/>
    <property type="project" value="InterPro"/>
</dbReference>
<dbReference type="OrthoDB" id="5841574at2759"/>
<protein>
    <recommendedName>
        <fullName evidence="1">Phospholipase A2-like central domain-containing protein</fullName>
    </recommendedName>
</protein>
<dbReference type="AlphaFoldDB" id="E4XQF7"/>
<keyword evidence="3" id="KW-1185">Reference proteome</keyword>
<accession>E4XQF7</accession>
<organism evidence="2">
    <name type="scientific">Oikopleura dioica</name>
    <name type="common">Tunicate</name>
    <dbReference type="NCBI Taxonomy" id="34765"/>
    <lineage>
        <taxon>Eukaryota</taxon>
        <taxon>Metazoa</taxon>
        <taxon>Chordata</taxon>
        <taxon>Tunicata</taxon>
        <taxon>Appendicularia</taxon>
        <taxon>Copelata</taxon>
        <taxon>Oikopleuridae</taxon>
        <taxon>Oikopleura</taxon>
    </lineage>
</organism>
<dbReference type="GO" id="GO:0004623">
    <property type="term" value="F:phospholipase A2 activity"/>
    <property type="evidence" value="ECO:0007669"/>
    <property type="project" value="InterPro"/>
</dbReference>
<dbReference type="SUPFAM" id="SSF48619">
    <property type="entry name" value="Phospholipase A2, PLA2"/>
    <property type="match status" value="1"/>
</dbReference>
<sequence length="207" mass="23409">MKFQTTILSLVSATTIRQNRSVDAKVDEARRFSQMEAWMKHYNPSYDNRDLYYGCHCFTTSDRPMSDMGRGTPVDEIDSVCLKYKQCLKCAMNEFSESCMNELVLYGVAMNGNQPQCMDEAGTCGRKLCECDKEFARTVVYEMPVHNFDYHFFNKAFDRDAACRASDKTGTSDMQCCGTTSSFSVLYNANAQQCCADGQVKDFGDTC</sequence>
<evidence type="ECO:0000259" key="1">
    <source>
        <dbReference type="Pfam" id="PF00068"/>
    </source>
</evidence>
<dbReference type="InterPro" id="IPR016090">
    <property type="entry name" value="PLA2-like_dom"/>
</dbReference>
<dbReference type="Proteomes" id="UP000001307">
    <property type="component" value="Unassembled WGS sequence"/>
</dbReference>
<dbReference type="GO" id="GO:0050482">
    <property type="term" value="P:arachidonate secretion"/>
    <property type="evidence" value="ECO:0007669"/>
    <property type="project" value="InterPro"/>
</dbReference>
<gene>
    <name evidence="2" type="ORF">GSOID_T00017910001</name>
</gene>
<dbReference type="Gene3D" id="1.20.90.10">
    <property type="entry name" value="Phospholipase A2 domain"/>
    <property type="match status" value="1"/>
</dbReference>